<feature type="region of interest" description="Disordered" evidence="1">
    <location>
        <begin position="1"/>
        <end position="24"/>
    </location>
</feature>
<accession>A0A974SK80</accession>
<name>A0A974SK80_9HYPH</name>
<evidence type="ECO:0000256" key="2">
    <source>
        <dbReference type="SAM" id="Phobius"/>
    </source>
</evidence>
<evidence type="ECO:0000313" key="3">
    <source>
        <dbReference type="EMBL" id="QRG08545.1"/>
    </source>
</evidence>
<gene>
    <name evidence="3" type="ORF">EZH22_09795</name>
</gene>
<evidence type="ECO:0000313" key="4">
    <source>
        <dbReference type="Proteomes" id="UP000596427"/>
    </source>
</evidence>
<dbReference type="EMBL" id="CP063362">
    <property type="protein sequence ID" value="QRG08545.1"/>
    <property type="molecule type" value="Genomic_DNA"/>
</dbReference>
<organism evidence="3 4">
    <name type="scientific">Xanthobacter dioxanivorans</name>
    <dbReference type="NCBI Taxonomy" id="2528964"/>
    <lineage>
        <taxon>Bacteria</taxon>
        <taxon>Pseudomonadati</taxon>
        <taxon>Pseudomonadota</taxon>
        <taxon>Alphaproteobacteria</taxon>
        <taxon>Hyphomicrobiales</taxon>
        <taxon>Xanthobacteraceae</taxon>
        <taxon>Xanthobacter</taxon>
    </lineage>
</organism>
<evidence type="ECO:0000256" key="1">
    <source>
        <dbReference type="SAM" id="MobiDB-lite"/>
    </source>
</evidence>
<proteinExistence type="predicted"/>
<reference evidence="3 4" key="1">
    <citation type="submission" date="2020-10" db="EMBL/GenBank/DDBJ databases">
        <title>Degradation of 1,4-Dioxane by Xanthobacter sp. YN2, via a Novel Group-2 Soluble Di-Iron Monooxygenase.</title>
        <authorList>
            <person name="Ma F."/>
            <person name="Wang Y."/>
            <person name="Yang J."/>
            <person name="Guo H."/>
            <person name="Su D."/>
            <person name="Yu L."/>
        </authorList>
    </citation>
    <scope>NUCLEOTIDE SEQUENCE [LARGE SCALE GENOMIC DNA]</scope>
    <source>
        <strain evidence="3 4">YN2</strain>
    </source>
</reference>
<keyword evidence="2" id="KW-0472">Membrane</keyword>
<feature type="compositionally biased region" description="Polar residues" evidence="1">
    <location>
        <begin position="1"/>
        <end position="16"/>
    </location>
</feature>
<feature type="transmembrane region" description="Helical" evidence="2">
    <location>
        <begin position="32"/>
        <end position="55"/>
    </location>
</feature>
<keyword evidence="4" id="KW-1185">Reference proteome</keyword>
<keyword evidence="2" id="KW-1133">Transmembrane helix</keyword>
<keyword evidence="2" id="KW-0812">Transmembrane</keyword>
<dbReference type="AlphaFoldDB" id="A0A974SK80"/>
<dbReference type="Proteomes" id="UP000596427">
    <property type="component" value="Chromosome"/>
</dbReference>
<protein>
    <submittedName>
        <fullName evidence="3">Uncharacterized protein</fullName>
    </submittedName>
</protein>
<dbReference type="KEGG" id="xdi:EZH22_09795"/>
<dbReference type="RefSeq" id="WP_203195456.1">
    <property type="nucleotide sequence ID" value="NZ_CP063362.1"/>
</dbReference>
<sequence length="56" mass="6001">MNRNSATPLASTSDPAQSAPRPVRRTGAIRRFLPEIGLLAVMVALAIALRAVAFFH</sequence>